<dbReference type="InterPro" id="IPR029787">
    <property type="entry name" value="Nucleotide_cyclase"/>
</dbReference>
<dbReference type="GO" id="GO:0009190">
    <property type="term" value="P:cyclic nucleotide biosynthetic process"/>
    <property type="evidence" value="ECO:0007669"/>
    <property type="project" value="InterPro"/>
</dbReference>
<keyword evidence="2" id="KW-0472">Membrane</keyword>
<dbReference type="InterPro" id="IPR007890">
    <property type="entry name" value="CHASE2"/>
</dbReference>
<proteinExistence type="predicted"/>
<dbReference type="PROSITE" id="PS50125">
    <property type="entry name" value="GUANYLATE_CYCLASE_2"/>
    <property type="match status" value="1"/>
</dbReference>
<dbReference type="EMBL" id="WITC01000036">
    <property type="protein sequence ID" value="MQX15165.1"/>
    <property type="molecule type" value="Genomic_DNA"/>
</dbReference>
<dbReference type="Proteomes" id="UP000439983">
    <property type="component" value="Unassembled WGS sequence"/>
</dbReference>
<protein>
    <submittedName>
        <fullName evidence="4">CHASE2 domain-containing protein</fullName>
    </submittedName>
</protein>
<feature type="domain" description="Guanylate cyclase" evidence="3">
    <location>
        <begin position="473"/>
        <end position="605"/>
    </location>
</feature>
<dbReference type="GO" id="GO:0004016">
    <property type="term" value="F:adenylate cyclase activity"/>
    <property type="evidence" value="ECO:0007669"/>
    <property type="project" value="UniProtKB-ARBA"/>
</dbReference>
<dbReference type="AlphaFoldDB" id="A0A6N7LE35"/>
<feature type="transmembrane region" description="Helical" evidence="2">
    <location>
        <begin position="411"/>
        <end position="431"/>
    </location>
</feature>
<keyword evidence="2" id="KW-1133">Transmembrane helix</keyword>
<dbReference type="OrthoDB" id="9789782at2"/>
<sequence length="656" mass="69070">MRCAEAHGRHHLLQRRSPPECRRSGGGLARLSAKHRGRHRVTPLFGGIVASLAVALLLYLYGETVFKTPRELFFDNLTQWVTSPRSPDITVIDVDRKAHEALGSGNWDRAATAALISRLAAARAKVIAVDFVFSSDCETDAAGNVALASAIAEAPVVLGFLAADRALEHPRPVPPLALRRPLAVPESWFIAGAETSCPAFMDSSKAATAGFFVGDEDARVRRAQAFTILGNDAYPALAIEAGRLAAGSSTPVLGGEPAWLRLDHAVIPLDEAGNLRFVASSEDAIAARTLSAADVMANTADRNRLEGKLIFIGSSMPSLGGLRPSASMPLEPSVQIHADIANAIITGFVPYRYGGLPLLEALFSFAAGTLAAVCATRLRPLATLAFGLLALLFVVAGAGGIYVATGWLIDAVGIGAALMAVLVVTSALHLAHVRRAEAIAREKFSQYLPQSVVARYIDQPNAGRVAGEERVVTALFTDIEGFSTLAHKLGPHELVALLDIYFAEVNALVSRYGGMVDKVVGDAVHALFNAPEDLDDHVDKAIGCAVAIHALTEEMRRRPQFAENGFGRTRIGVETGPAVLGEVGAGGKLDYTAHGNAVNLAARLQDANKFLGTAICIGPAAAAQSGVPLQALGRHDIRGFGPMELFTVADLPSTAA</sequence>
<gene>
    <name evidence="4" type="ORF">GHK62_10430</name>
</gene>
<dbReference type="Gene3D" id="3.30.70.1230">
    <property type="entry name" value="Nucleotide cyclase"/>
    <property type="match status" value="1"/>
</dbReference>
<dbReference type="InterPro" id="IPR001054">
    <property type="entry name" value="A/G_cyclase"/>
</dbReference>
<feature type="region of interest" description="Disordered" evidence="1">
    <location>
        <begin position="1"/>
        <end position="27"/>
    </location>
</feature>
<organism evidence="4 5">
    <name type="scientific">Sinorhizobium terangae</name>
    <dbReference type="NCBI Taxonomy" id="110322"/>
    <lineage>
        <taxon>Bacteria</taxon>
        <taxon>Pseudomonadati</taxon>
        <taxon>Pseudomonadota</taxon>
        <taxon>Alphaproteobacteria</taxon>
        <taxon>Hyphomicrobiales</taxon>
        <taxon>Rhizobiaceae</taxon>
        <taxon>Sinorhizobium/Ensifer group</taxon>
        <taxon>Sinorhizobium</taxon>
    </lineage>
</organism>
<dbReference type="Pfam" id="PF05226">
    <property type="entry name" value="CHASE2"/>
    <property type="match status" value="1"/>
</dbReference>
<dbReference type="CDD" id="cd07302">
    <property type="entry name" value="CHD"/>
    <property type="match status" value="1"/>
</dbReference>
<evidence type="ECO:0000313" key="5">
    <source>
        <dbReference type="Proteomes" id="UP000439983"/>
    </source>
</evidence>
<name>A0A6N7LE35_SINTE</name>
<feature type="transmembrane region" description="Helical" evidence="2">
    <location>
        <begin position="381"/>
        <end position="405"/>
    </location>
</feature>
<keyword evidence="2" id="KW-0812">Transmembrane</keyword>
<dbReference type="PANTHER" id="PTHR43081:SF1">
    <property type="entry name" value="ADENYLATE CYCLASE, TERMINAL-DIFFERENTIATION SPECIFIC"/>
    <property type="match status" value="1"/>
</dbReference>
<reference evidence="4 5" key="1">
    <citation type="journal article" date="2013" name="Genome Biol.">
        <title>Comparative genomics of the core and accessory genomes of 48 Sinorhizobium strains comprising five genospecies.</title>
        <authorList>
            <person name="Sugawara M."/>
            <person name="Epstein B."/>
            <person name="Badgley B.D."/>
            <person name="Unno T."/>
            <person name="Xu L."/>
            <person name="Reese J."/>
            <person name="Gyaneshwar P."/>
            <person name="Denny R."/>
            <person name="Mudge J."/>
            <person name="Bharti A.K."/>
            <person name="Farmer A.D."/>
            <person name="May G.D."/>
            <person name="Woodward J.E."/>
            <person name="Medigue C."/>
            <person name="Vallenet D."/>
            <person name="Lajus A."/>
            <person name="Rouy Z."/>
            <person name="Martinez-Vaz B."/>
            <person name="Tiffin P."/>
            <person name="Young N.D."/>
            <person name="Sadowsky M.J."/>
        </authorList>
    </citation>
    <scope>NUCLEOTIDE SEQUENCE [LARGE SCALE GENOMIC DNA]</scope>
    <source>
        <strain evidence="4 5">USDA4894</strain>
    </source>
</reference>
<dbReference type="GO" id="GO:0035556">
    <property type="term" value="P:intracellular signal transduction"/>
    <property type="evidence" value="ECO:0007669"/>
    <property type="project" value="InterPro"/>
</dbReference>
<comment type="caution">
    <text evidence="4">The sequence shown here is derived from an EMBL/GenBank/DDBJ whole genome shotgun (WGS) entry which is preliminary data.</text>
</comment>
<dbReference type="SUPFAM" id="SSF55073">
    <property type="entry name" value="Nucleotide cyclase"/>
    <property type="match status" value="1"/>
</dbReference>
<dbReference type="Pfam" id="PF00211">
    <property type="entry name" value="Guanylate_cyc"/>
    <property type="match status" value="1"/>
</dbReference>
<dbReference type="SMART" id="SM00044">
    <property type="entry name" value="CYCc"/>
    <property type="match status" value="1"/>
</dbReference>
<feature type="transmembrane region" description="Helical" evidence="2">
    <location>
        <begin position="353"/>
        <end position="374"/>
    </location>
</feature>
<dbReference type="PANTHER" id="PTHR43081">
    <property type="entry name" value="ADENYLATE CYCLASE, TERMINAL-DIFFERENTIATION SPECIFIC-RELATED"/>
    <property type="match status" value="1"/>
</dbReference>
<evidence type="ECO:0000313" key="4">
    <source>
        <dbReference type="EMBL" id="MQX15165.1"/>
    </source>
</evidence>
<dbReference type="SMART" id="SM01080">
    <property type="entry name" value="CHASE2"/>
    <property type="match status" value="1"/>
</dbReference>
<evidence type="ECO:0000256" key="2">
    <source>
        <dbReference type="SAM" id="Phobius"/>
    </source>
</evidence>
<evidence type="ECO:0000259" key="3">
    <source>
        <dbReference type="PROSITE" id="PS50125"/>
    </source>
</evidence>
<accession>A0A6N7LE35</accession>
<feature type="transmembrane region" description="Helical" evidence="2">
    <location>
        <begin position="41"/>
        <end position="61"/>
    </location>
</feature>
<evidence type="ECO:0000256" key="1">
    <source>
        <dbReference type="SAM" id="MobiDB-lite"/>
    </source>
</evidence>
<keyword evidence="5" id="KW-1185">Reference proteome</keyword>
<dbReference type="InterPro" id="IPR050697">
    <property type="entry name" value="Adenylyl/Guanylyl_Cyclase_3/4"/>
</dbReference>